<keyword evidence="2" id="KW-0808">Transferase</keyword>
<dbReference type="GO" id="GO:0004674">
    <property type="term" value="F:protein serine/threonine kinase activity"/>
    <property type="evidence" value="ECO:0007669"/>
    <property type="project" value="UniProtKB-KW"/>
</dbReference>
<dbReference type="PROSITE" id="PS50011">
    <property type="entry name" value="PROTEIN_KINASE_DOM"/>
    <property type="match status" value="1"/>
</dbReference>
<dbReference type="InterPro" id="IPR011989">
    <property type="entry name" value="ARM-like"/>
</dbReference>
<evidence type="ECO:0000256" key="5">
    <source>
        <dbReference type="ARBA" id="ARBA00022840"/>
    </source>
</evidence>
<evidence type="ECO:0000313" key="9">
    <source>
        <dbReference type="Proteomes" id="UP001597052"/>
    </source>
</evidence>
<keyword evidence="4 8" id="KW-0418">Kinase</keyword>
<keyword evidence="9" id="KW-1185">Reference proteome</keyword>
<dbReference type="Proteomes" id="UP001597052">
    <property type="component" value="Unassembled WGS sequence"/>
</dbReference>
<evidence type="ECO:0000256" key="2">
    <source>
        <dbReference type="ARBA" id="ARBA00022679"/>
    </source>
</evidence>
<dbReference type="Pfam" id="PF00069">
    <property type="entry name" value="Pkinase"/>
    <property type="match status" value="1"/>
</dbReference>
<dbReference type="Gene3D" id="1.10.510.10">
    <property type="entry name" value="Transferase(Phosphotransferase) domain 1"/>
    <property type="match status" value="1"/>
</dbReference>
<dbReference type="SUPFAM" id="SSF56112">
    <property type="entry name" value="Protein kinase-like (PK-like)"/>
    <property type="match status" value="1"/>
</dbReference>
<feature type="compositionally biased region" description="Basic and acidic residues" evidence="6">
    <location>
        <begin position="154"/>
        <end position="168"/>
    </location>
</feature>
<dbReference type="GO" id="GO:0005524">
    <property type="term" value="F:ATP binding"/>
    <property type="evidence" value="ECO:0007669"/>
    <property type="project" value="UniProtKB-KW"/>
</dbReference>
<keyword evidence="3" id="KW-0547">Nucleotide-binding</keyword>
<evidence type="ECO:0000313" key="8">
    <source>
        <dbReference type="EMBL" id="MFD1640983.1"/>
    </source>
</evidence>
<evidence type="ECO:0000256" key="3">
    <source>
        <dbReference type="ARBA" id="ARBA00022741"/>
    </source>
</evidence>
<accession>A0ABD6D5A5</accession>
<reference evidence="8 9" key="1">
    <citation type="journal article" date="2019" name="Int. J. Syst. Evol. Microbiol.">
        <title>The Global Catalogue of Microorganisms (GCM) 10K type strain sequencing project: providing services to taxonomists for standard genome sequencing and annotation.</title>
        <authorList>
            <consortium name="The Broad Institute Genomics Platform"/>
            <consortium name="The Broad Institute Genome Sequencing Center for Infectious Disease"/>
            <person name="Wu L."/>
            <person name="Ma J."/>
        </authorList>
    </citation>
    <scope>NUCLEOTIDE SEQUENCE [LARGE SCALE GENOMIC DNA]</scope>
    <source>
        <strain evidence="8 9">CGMCC 1.10593</strain>
    </source>
</reference>
<feature type="region of interest" description="Disordered" evidence="6">
    <location>
        <begin position="129"/>
        <end position="181"/>
    </location>
</feature>
<gene>
    <name evidence="8" type="ORF">ACFSBW_03715</name>
</gene>
<keyword evidence="1" id="KW-0723">Serine/threonine-protein kinase</keyword>
<proteinExistence type="predicted"/>
<keyword evidence="5" id="KW-0067">ATP-binding</keyword>
<comment type="caution">
    <text evidence="8">The sequence shown here is derived from an EMBL/GenBank/DDBJ whole genome shotgun (WGS) entry which is preliminary data.</text>
</comment>
<dbReference type="InterPro" id="IPR016024">
    <property type="entry name" value="ARM-type_fold"/>
</dbReference>
<dbReference type="InterPro" id="IPR011009">
    <property type="entry name" value="Kinase-like_dom_sf"/>
</dbReference>
<organism evidence="8 9">
    <name type="scientific">Halohasta litorea</name>
    <dbReference type="NCBI Taxonomy" id="869891"/>
    <lineage>
        <taxon>Archaea</taxon>
        <taxon>Methanobacteriati</taxon>
        <taxon>Methanobacteriota</taxon>
        <taxon>Stenosarchaea group</taxon>
        <taxon>Halobacteria</taxon>
        <taxon>Halobacteriales</taxon>
        <taxon>Haloferacaceae</taxon>
        <taxon>Halohasta</taxon>
    </lineage>
</organism>
<dbReference type="Gene3D" id="1.25.10.10">
    <property type="entry name" value="Leucine-rich Repeat Variant"/>
    <property type="match status" value="1"/>
</dbReference>
<sequence>MNESGSEQRTAETVLTAAVTEPETFDSQEIKRILHLFESRDETVRLSASWALGLVVSANPEAVSGSVRALASLLESEPTRHHDDILRGLGYIAAEFPDLVRDAIEELDLGDDTRHKQLIAAVRDRELSGSVTTLTGAESEYTGLGTVDDDSEPAEERPEPEQRSRPPEEPPPTPPAIDAKRDAFDPVKSRGAGSHVDLWLVRYSTGSGTHSALLKRIQHRAPAAFDTEFTETLDEWQSVDDHDAIVPVVAHGTIPKPWFVVEYQEGGRLSDRLGGISDRETRWIIDRIVDAVCHAHASGVIHGGLTPRNVIFSRSYDDNVWSYPKISNWGISQLLCQLSALPMGVPPKYAAPEQVDPEEFGGVDASTDIYHLGLIVYELLTGRLPFEDQPGVVLQKAVTEQPPPASQFNDGLSEGVDTVLAKCFRKSKLYRYNTVQDFRTELDQVLGGGSL</sequence>
<evidence type="ECO:0000259" key="7">
    <source>
        <dbReference type="PROSITE" id="PS50011"/>
    </source>
</evidence>
<evidence type="ECO:0000256" key="4">
    <source>
        <dbReference type="ARBA" id="ARBA00022777"/>
    </source>
</evidence>
<feature type="domain" description="Protein kinase" evidence="7">
    <location>
        <begin position="184"/>
        <end position="446"/>
    </location>
</feature>
<dbReference type="SMART" id="SM00220">
    <property type="entry name" value="S_TKc"/>
    <property type="match status" value="1"/>
</dbReference>
<protein>
    <submittedName>
        <fullName evidence="8">Protein kinase</fullName>
    </submittedName>
</protein>
<dbReference type="RefSeq" id="WP_256394672.1">
    <property type="nucleotide sequence ID" value="NZ_JANHDJ010000001.1"/>
</dbReference>
<evidence type="ECO:0000256" key="1">
    <source>
        <dbReference type="ARBA" id="ARBA00022527"/>
    </source>
</evidence>
<name>A0ABD6D5A5_9EURY</name>
<dbReference type="PANTHER" id="PTHR24351">
    <property type="entry name" value="RIBOSOMAL PROTEIN S6 KINASE"/>
    <property type="match status" value="1"/>
</dbReference>
<dbReference type="InterPro" id="IPR000719">
    <property type="entry name" value="Prot_kinase_dom"/>
</dbReference>
<dbReference type="EMBL" id="JBHUDM010000001">
    <property type="protein sequence ID" value="MFD1640983.1"/>
    <property type="molecule type" value="Genomic_DNA"/>
</dbReference>
<dbReference type="SUPFAM" id="SSF48371">
    <property type="entry name" value="ARM repeat"/>
    <property type="match status" value="1"/>
</dbReference>
<dbReference type="AlphaFoldDB" id="A0ABD6D5A5"/>
<evidence type="ECO:0000256" key="6">
    <source>
        <dbReference type="SAM" id="MobiDB-lite"/>
    </source>
</evidence>